<keyword evidence="1" id="KW-0489">Methyltransferase</keyword>
<accession>A0ABZ0TDR4</accession>
<gene>
    <name evidence="1" type="ORF">SNE25_18630</name>
</gene>
<dbReference type="Pfam" id="PF13489">
    <property type="entry name" value="Methyltransf_23"/>
    <property type="match status" value="1"/>
</dbReference>
<dbReference type="PANTHER" id="PTHR43861">
    <property type="entry name" value="TRANS-ACONITATE 2-METHYLTRANSFERASE-RELATED"/>
    <property type="match status" value="1"/>
</dbReference>
<dbReference type="InterPro" id="IPR029063">
    <property type="entry name" value="SAM-dependent_MTases_sf"/>
</dbReference>
<evidence type="ECO:0000313" key="1">
    <source>
        <dbReference type="EMBL" id="WPU91337.1"/>
    </source>
</evidence>
<dbReference type="SUPFAM" id="SSF53335">
    <property type="entry name" value="S-adenosyl-L-methionine-dependent methyltransferases"/>
    <property type="match status" value="1"/>
</dbReference>
<dbReference type="CDD" id="cd02440">
    <property type="entry name" value="AdoMet_MTases"/>
    <property type="match status" value="1"/>
</dbReference>
<evidence type="ECO:0000313" key="2">
    <source>
        <dbReference type="Proteomes" id="UP001324380"/>
    </source>
</evidence>
<dbReference type="RefSeq" id="WP_321560503.1">
    <property type="nucleotide sequence ID" value="NZ_CP139558.1"/>
</dbReference>
<dbReference type="Gene3D" id="3.40.50.150">
    <property type="entry name" value="Vaccinia Virus protein VP39"/>
    <property type="match status" value="1"/>
</dbReference>
<organism evidence="1 2">
    <name type="scientific">Mucilaginibacter sabulilitoris</name>
    <dbReference type="NCBI Taxonomy" id="1173583"/>
    <lineage>
        <taxon>Bacteria</taxon>
        <taxon>Pseudomonadati</taxon>
        <taxon>Bacteroidota</taxon>
        <taxon>Sphingobacteriia</taxon>
        <taxon>Sphingobacteriales</taxon>
        <taxon>Sphingobacteriaceae</taxon>
        <taxon>Mucilaginibacter</taxon>
    </lineage>
</organism>
<protein>
    <submittedName>
        <fullName evidence="1">Class I SAM-dependent methyltransferase</fullName>
    </submittedName>
</protein>
<keyword evidence="1" id="KW-0808">Transferase</keyword>
<reference evidence="1 2" key="1">
    <citation type="submission" date="2023-11" db="EMBL/GenBank/DDBJ databases">
        <title>Analysis of the Genomes of Mucilaginibacter gossypii cycad 4 and M. sabulilitoris SNA2: microbes with the potential for plant growth promotion.</title>
        <authorList>
            <person name="Hirsch A.M."/>
            <person name="Humm E."/>
            <person name="Rubbi M."/>
            <person name="Del Vecchio G."/>
            <person name="Ha S.M."/>
            <person name="Pellegrini M."/>
            <person name="Gunsalus R.P."/>
        </authorList>
    </citation>
    <scope>NUCLEOTIDE SEQUENCE [LARGE SCALE GENOMIC DNA]</scope>
    <source>
        <strain evidence="1 2">SNA2</strain>
    </source>
</reference>
<sequence>MKEHPIDIARDNVSTDEALEEMYIAIREREGRTYNDKQVAQLPDINTPHLYYREWKMRKRSSQRLITYLAAKQKPLHILEIGCGNGWLSAKLADIPHAYVIGLDANRMEIEQARRVFKKSNLQFIHKGFNKDAFNSNTKFDVIIFAASLSYFPSVRTTIGDAFSLLNEGGKVHVLDTPFYNSDKVDVSVSRCKKYYADMGFAEMANHYFHHTLNKLYTFKHKVLFNPDGFWNRLIKKDVFYWIMLKP</sequence>
<dbReference type="GO" id="GO:0032259">
    <property type="term" value="P:methylation"/>
    <property type="evidence" value="ECO:0007669"/>
    <property type="project" value="UniProtKB-KW"/>
</dbReference>
<proteinExistence type="predicted"/>
<dbReference type="GO" id="GO:0008168">
    <property type="term" value="F:methyltransferase activity"/>
    <property type="evidence" value="ECO:0007669"/>
    <property type="project" value="UniProtKB-KW"/>
</dbReference>
<keyword evidence="2" id="KW-1185">Reference proteome</keyword>
<dbReference type="EMBL" id="CP139558">
    <property type="protein sequence ID" value="WPU91337.1"/>
    <property type="molecule type" value="Genomic_DNA"/>
</dbReference>
<name>A0ABZ0TDR4_9SPHI</name>
<dbReference type="Proteomes" id="UP001324380">
    <property type="component" value="Chromosome"/>
</dbReference>